<keyword evidence="1" id="KW-1133">Transmembrane helix</keyword>
<dbReference type="EMBL" id="UOFW01000162">
    <property type="protein sequence ID" value="VAX06336.1"/>
    <property type="molecule type" value="Genomic_DNA"/>
</dbReference>
<dbReference type="SUPFAM" id="SSF51556">
    <property type="entry name" value="Metallo-dependent hydrolases"/>
    <property type="match status" value="1"/>
</dbReference>
<keyword evidence="1" id="KW-0812">Transmembrane</keyword>
<organism evidence="2">
    <name type="scientific">hydrothermal vent metagenome</name>
    <dbReference type="NCBI Taxonomy" id="652676"/>
    <lineage>
        <taxon>unclassified sequences</taxon>
        <taxon>metagenomes</taxon>
        <taxon>ecological metagenomes</taxon>
    </lineage>
</organism>
<accession>A0A3B1AK91</accession>
<dbReference type="AlphaFoldDB" id="A0A3B1AK91"/>
<gene>
    <name evidence="2" type="ORF">MNBD_ALPHA03-134</name>
</gene>
<reference evidence="2" key="1">
    <citation type="submission" date="2018-06" db="EMBL/GenBank/DDBJ databases">
        <authorList>
            <person name="Zhirakovskaya E."/>
        </authorList>
    </citation>
    <scope>NUCLEOTIDE SEQUENCE</scope>
</reference>
<protein>
    <recommendedName>
        <fullName evidence="3">Peptidase M19</fullName>
    </recommendedName>
</protein>
<dbReference type="InterPro" id="IPR032466">
    <property type="entry name" value="Metal_Hydrolase"/>
</dbReference>
<dbReference type="Gene3D" id="3.20.20.140">
    <property type="entry name" value="Metal-dependent hydrolases"/>
    <property type="match status" value="1"/>
</dbReference>
<sequence length="396" mass="43422">MAKNLWAKRLGIFFSILIILFLVIYFLILPRYAVHMDAKMNSATAQSPYSVTEAAKKLHDSLIVADLHADFLLWDRDFLKEHDYGLVDLPRMQKGNLSLQAFTIVSKVPKGLNIHKNTADTDQITLLAFAQHWPFKSLFSLKERALFQAKKLHEFTEKSADQFVIIKSKSDLADFVDKRNTGMKTTAGFLGIEGAQILEGDIANVKIMYDAGFRMMAATHFFDTELGGSAHGVTLGGLTDFGRQVFTEMQERGMLIDIAHASPAMIDDILAFASTPIVSSHTGVRGTCDNQRNLSDDHIKGIAKSGGVVGIGFWETAVCETSAAAIVRAIKYVTGLVGMDHVALGSDFDGAIQTPFDSSGMALITQALLKDGFSESNIRKIMGENIIRVLGQTLPD</sequence>
<dbReference type="CDD" id="cd01301">
    <property type="entry name" value="rDP_like"/>
    <property type="match status" value="1"/>
</dbReference>
<keyword evidence="1" id="KW-0472">Membrane</keyword>
<evidence type="ECO:0000313" key="2">
    <source>
        <dbReference type="EMBL" id="VAX06336.1"/>
    </source>
</evidence>
<dbReference type="Pfam" id="PF01244">
    <property type="entry name" value="Peptidase_M19"/>
    <property type="match status" value="1"/>
</dbReference>
<proteinExistence type="predicted"/>
<name>A0A3B1AK91_9ZZZZ</name>
<dbReference type="InterPro" id="IPR008257">
    <property type="entry name" value="Pept_M19"/>
</dbReference>
<dbReference type="PANTHER" id="PTHR10443:SF12">
    <property type="entry name" value="DIPEPTIDASE"/>
    <property type="match status" value="1"/>
</dbReference>
<dbReference type="PANTHER" id="PTHR10443">
    <property type="entry name" value="MICROSOMAL DIPEPTIDASE"/>
    <property type="match status" value="1"/>
</dbReference>
<evidence type="ECO:0008006" key="3">
    <source>
        <dbReference type="Google" id="ProtNLM"/>
    </source>
</evidence>
<feature type="transmembrane region" description="Helical" evidence="1">
    <location>
        <begin position="12"/>
        <end position="33"/>
    </location>
</feature>
<dbReference type="PROSITE" id="PS51365">
    <property type="entry name" value="RENAL_DIPEPTIDASE_2"/>
    <property type="match status" value="1"/>
</dbReference>
<dbReference type="GO" id="GO:0070573">
    <property type="term" value="F:metallodipeptidase activity"/>
    <property type="evidence" value="ECO:0007669"/>
    <property type="project" value="InterPro"/>
</dbReference>
<dbReference type="GO" id="GO:0006508">
    <property type="term" value="P:proteolysis"/>
    <property type="evidence" value="ECO:0007669"/>
    <property type="project" value="InterPro"/>
</dbReference>
<evidence type="ECO:0000256" key="1">
    <source>
        <dbReference type="SAM" id="Phobius"/>
    </source>
</evidence>